<evidence type="ECO:0000313" key="3">
    <source>
        <dbReference type="Proteomes" id="UP001303046"/>
    </source>
</evidence>
<protein>
    <recommendedName>
        <fullName evidence="4">Nose resistant-to-fluoxetine protein N-terminal domain-containing protein</fullName>
    </recommendedName>
</protein>
<sequence>MKGLVSTRADSNLRSIVQEAEPLTATPHPPLYLGAEHNSTDVDDGDGKCFTLIPMLNFGVCMPDTCTDYDVTRMITFAVRLAERAAAKDAVCDVNVECRHEKEEFAMSSNWMAMSALYFLTYTIIMMVFGTLYDLFIHQKEIEMYPGMDMNKQLENWQQWRSNAKYATGEAV</sequence>
<accession>A0ABR1CB96</accession>
<keyword evidence="1" id="KW-0812">Transmembrane</keyword>
<evidence type="ECO:0000313" key="2">
    <source>
        <dbReference type="EMBL" id="KAK6735756.1"/>
    </source>
</evidence>
<evidence type="ECO:0000256" key="1">
    <source>
        <dbReference type="SAM" id="Phobius"/>
    </source>
</evidence>
<organism evidence="2 3">
    <name type="scientific">Necator americanus</name>
    <name type="common">Human hookworm</name>
    <dbReference type="NCBI Taxonomy" id="51031"/>
    <lineage>
        <taxon>Eukaryota</taxon>
        <taxon>Metazoa</taxon>
        <taxon>Ecdysozoa</taxon>
        <taxon>Nematoda</taxon>
        <taxon>Chromadorea</taxon>
        <taxon>Rhabditida</taxon>
        <taxon>Rhabditina</taxon>
        <taxon>Rhabditomorpha</taxon>
        <taxon>Strongyloidea</taxon>
        <taxon>Ancylostomatidae</taxon>
        <taxon>Bunostominae</taxon>
        <taxon>Necator</taxon>
    </lineage>
</organism>
<keyword evidence="1" id="KW-1133">Transmembrane helix</keyword>
<reference evidence="2 3" key="1">
    <citation type="submission" date="2023-08" db="EMBL/GenBank/DDBJ databases">
        <title>A Necator americanus chromosomal reference genome.</title>
        <authorList>
            <person name="Ilik V."/>
            <person name="Petrzelkova K.J."/>
            <person name="Pardy F."/>
            <person name="Fuh T."/>
            <person name="Niatou-Singa F.S."/>
            <person name="Gouil Q."/>
            <person name="Baker L."/>
            <person name="Ritchie M.E."/>
            <person name="Jex A.R."/>
            <person name="Gazzola D."/>
            <person name="Li H."/>
            <person name="Toshio Fujiwara R."/>
            <person name="Zhan B."/>
            <person name="Aroian R.V."/>
            <person name="Pafco B."/>
            <person name="Schwarz E.M."/>
        </authorList>
    </citation>
    <scope>NUCLEOTIDE SEQUENCE [LARGE SCALE GENOMIC DNA]</scope>
    <source>
        <strain evidence="2 3">Aroian</strain>
        <tissue evidence="2">Whole animal</tissue>
    </source>
</reference>
<comment type="caution">
    <text evidence="2">The sequence shown here is derived from an EMBL/GenBank/DDBJ whole genome shotgun (WGS) entry which is preliminary data.</text>
</comment>
<dbReference type="Proteomes" id="UP001303046">
    <property type="component" value="Unassembled WGS sequence"/>
</dbReference>
<proteinExistence type="predicted"/>
<name>A0ABR1CB96_NECAM</name>
<evidence type="ECO:0008006" key="4">
    <source>
        <dbReference type="Google" id="ProtNLM"/>
    </source>
</evidence>
<dbReference type="EMBL" id="JAVFWL010000002">
    <property type="protein sequence ID" value="KAK6735756.1"/>
    <property type="molecule type" value="Genomic_DNA"/>
</dbReference>
<feature type="transmembrane region" description="Helical" evidence="1">
    <location>
        <begin position="116"/>
        <end position="136"/>
    </location>
</feature>
<keyword evidence="1" id="KW-0472">Membrane</keyword>
<gene>
    <name evidence="2" type="primary">Necator_chrII.g6578</name>
    <name evidence="2" type="ORF">RB195_018785</name>
</gene>
<keyword evidence="3" id="KW-1185">Reference proteome</keyword>